<reference evidence="1" key="1">
    <citation type="submission" date="2022-10" db="EMBL/GenBank/DDBJ databases">
        <title>The complete genomes of actinobacterial strains from the NBC collection.</title>
        <authorList>
            <person name="Joergensen T.S."/>
            <person name="Alvarez Arevalo M."/>
            <person name="Sterndorff E.B."/>
            <person name="Faurdal D."/>
            <person name="Vuksanovic O."/>
            <person name="Mourched A.-S."/>
            <person name="Charusanti P."/>
            <person name="Shaw S."/>
            <person name="Blin K."/>
            <person name="Weber T."/>
        </authorList>
    </citation>
    <scope>NUCLEOTIDE SEQUENCE</scope>
    <source>
        <strain evidence="1">NBC_01482</strain>
    </source>
</reference>
<dbReference type="RefSeq" id="WP_327093984.1">
    <property type="nucleotide sequence ID" value="NZ_CP109149.1"/>
</dbReference>
<protein>
    <submittedName>
        <fullName evidence="1">Uncharacterized protein</fullName>
    </submittedName>
</protein>
<organism evidence="1 2">
    <name type="scientific">Nocardia vinacea</name>
    <dbReference type="NCBI Taxonomy" id="96468"/>
    <lineage>
        <taxon>Bacteria</taxon>
        <taxon>Bacillati</taxon>
        <taxon>Actinomycetota</taxon>
        <taxon>Actinomycetes</taxon>
        <taxon>Mycobacteriales</taxon>
        <taxon>Nocardiaceae</taxon>
        <taxon>Nocardia</taxon>
    </lineage>
</organism>
<accession>A0ABZ1Z106</accession>
<dbReference type="Proteomes" id="UP001432062">
    <property type="component" value="Chromosome"/>
</dbReference>
<keyword evidence="2" id="KW-1185">Reference proteome</keyword>
<evidence type="ECO:0000313" key="2">
    <source>
        <dbReference type="Proteomes" id="UP001432062"/>
    </source>
</evidence>
<sequence>MSATDRAVGPMYDPTSDIDRIIAQQVGWSAADDHLLYTCGVIDFLLHDRLAELPTRATMVRTESDELCLAEGPAVWFQWRAVGDGTWNRNSVTAVGTLSFVAAAHLGNAMANRSRRRQAEAGLRPRWVAERPGSVMVSDRRMYCYNVDHSFSVHWAGLEMVDMPGSDRLICRYPDRNGNPHLLQVQSPWAVLIFALAAHTQFPSHPLLQSGNWLPAGFEEKCHIAGKTCPRVRHRAR</sequence>
<name>A0ABZ1Z106_9NOCA</name>
<dbReference type="EMBL" id="CP109441">
    <property type="protein sequence ID" value="WUV49194.1"/>
    <property type="molecule type" value="Genomic_DNA"/>
</dbReference>
<gene>
    <name evidence="1" type="ORF">OG563_13900</name>
</gene>
<proteinExistence type="predicted"/>
<evidence type="ECO:0000313" key="1">
    <source>
        <dbReference type="EMBL" id="WUV49194.1"/>
    </source>
</evidence>